<reference evidence="3" key="1">
    <citation type="journal article" date="2019" name="Int. J. Syst. Evol. Microbiol.">
        <title>The Global Catalogue of Microorganisms (GCM) 10K type strain sequencing project: providing services to taxonomists for standard genome sequencing and annotation.</title>
        <authorList>
            <consortium name="The Broad Institute Genomics Platform"/>
            <consortium name="The Broad Institute Genome Sequencing Center for Infectious Disease"/>
            <person name="Wu L."/>
            <person name="Ma J."/>
        </authorList>
    </citation>
    <scope>NUCLEOTIDE SEQUENCE [LARGE SCALE GENOMIC DNA]</scope>
    <source>
        <strain evidence="3">IBRC-M 10703</strain>
    </source>
</reference>
<comment type="caution">
    <text evidence="2">The sequence shown here is derived from an EMBL/GenBank/DDBJ whole genome shotgun (WGS) entry which is preliminary data.</text>
</comment>
<feature type="transmembrane region" description="Helical" evidence="1">
    <location>
        <begin position="113"/>
        <end position="131"/>
    </location>
</feature>
<keyword evidence="1" id="KW-0472">Membrane</keyword>
<dbReference type="Pfam" id="PF04087">
    <property type="entry name" value="DUF389"/>
    <property type="match status" value="1"/>
</dbReference>
<dbReference type="NCBIfam" id="TIGR00341">
    <property type="entry name" value="TIGR00341 family protein"/>
    <property type="match status" value="1"/>
</dbReference>
<evidence type="ECO:0000256" key="1">
    <source>
        <dbReference type="SAM" id="Phobius"/>
    </source>
</evidence>
<dbReference type="PANTHER" id="PTHR20992:SF9">
    <property type="entry name" value="AT15442P-RELATED"/>
    <property type="match status" value="1"/>
</dbReference>
<protein>
    <submittedName>
        <fullName evidence="2">TIGR00341 family protein</fullName>
    </submittedName>
</protein>
<keyword evidence="1" id="KW-0812">Transmembrane</keyword>
<feature type="transmembrane region" description="Helical" evidence="1">
    <location>
        <begin position="233"/>
        <end position="253"/>
    </location>
</feature>
<keyword evidence="3" id="KW-1185">Reference proteome</keyword>
<organism evidence="2 3">
    <name type="scientific">Oceanobacillus longus</name>
    <dbReference type="NCBI Taxonomy" id="930120"/>
    <lineage>
        <taxon>Bacteria</taxon>
        <taxon>Bacillati</taxon>
        <taxon>Bacillota</taxon>
        <taxon>Bacilli</taxon>
        <taxon>Bacillales</taxon>
        <taxon>Bacillaceae</taxon>
        <taxon>Oceanobacillus</taxon>
    </lineage>
</organism>
<feature type="transmembrane region" description="Helical" evidence="1">
    <location>
        <begin position="265"/>
        <end position="285"/>
    </location>
</feature>
<feature type="transmembrane region" description="Helical" evidence="1">
    <location>
        <begin position="206"/>
        <end position="226"/>
    </location>
</feature>
<evidence type="ECO:0000313" key="2">
    <source>
        <dbReference type="EMBL" id="MFC4024386.1"/>
    </source>
</evidence>
<sequence>MPLQLLEIYAPKDFLNIEEIKDHFSVISYWYSEEEKKKHLTRILLETNDVESMLDYLERLPGGEDVYQVMLLPVQTYLPRKKEKEEGDEKKDLQRASRHELYTAVQGSSRISVSYIWFIIFSAIVATVGIIKSSPAIVIGAMVIAPLIGPVTAISFASVLGDFKLIRQSIITSLVGIGIPVVIAAIFSFFFDPPIYSDEFLSRTDIQIIDVIAALVSGAAGALSFVKRNTGALVGVMVSVALLPPAVVFGMILGTGNWTEALVPFILLMVNIYSILLSAVIVFWLSGIKPNNWQDLQKANISRKRSLLFILTITVILITAILFINFV</sequence>
<name>A0ABV8GZR6_9BACI</name>
<dbReference type="PANTHER" id="PTHR20992">
    <property type="entry name" value="AT15442P-RELATED"/>
    <property type="match status" value="1"/>
</dbReference>
<feature type="transmembrane region" description="Helical" evidence="1">
    <location>
        <begin position="137"/>
        <end position="159"/>
    </location>
</feature>
<dbReference type="Proteomes" id="UP001595772">
    <property type="component" value="Unassembled WGS sequence"/>
</dbReference>
<dbReference type="RefSeq" id="WP_379496882.1">
    <property type="nucleotide sequence ID" value="NZ_JBHSAO010000008.1"/>
</dbReference>
<feature type="transmembrane region" description="Helical" evidence="1">
    <location>
        <begin position="306"/>
        <end position="326"/>
    </location>
</feature>
<evidence type="ECO:0000313" key="3">
    <source>
        <dbReference type="Proteomes" id="UP001595772"/>
    </source>
</evidence>
<dbReference type="InterPro" id="IPR005240">
    <property type="entry name" value="DUF389"/>
</dbReference>
<proteinExistence type="predicted"/>
<keyword evidence="1" id="KW-1133">Transmembrane helix</keyword>
<dbReference type="EMBL" id="JBHSAO010000008">
    <property type="protein sequence ID" value="MFC4024386.1"/>
    <property type="molecule type" value="Genomic_DNA"/>
</dbReference>
<feature type="transmembrane region" description="Helical" evidence="1">
    <location>
        <begin position="171"/>
        <end position="191"/>
    </location>
</feature>
<gene>
    <name evidence="2" type="ORF">ACFOUV_11325</name>
</gene>
<accession>A0ABV8GZR6</accession>